<dbReference type="RefSeq" id="WP_187026633.1">
    <property type="nucleotide sequence ID" value="NZ_JACRUP010000010.1"/>
</dbReference>
<dbReference type="GO" id="GO:0016020">
    <property type="term" value="C:membrane"/>
    <property type="evidence" value="ECO:0007669"/>
    <property type="project" value="UniProtKB-SubCell"/>
</dbReference>
<dbReference type="GO" id="GO:0009306">
    <property type="term" value="P:protein secretion"/>
    <property type="evidence" value="ECO:0007669"/>
    <property type="project" value="InterPro"/>
</dbReference>
<dbReference type="EMBL" id="JACRUP010000010">
    <property type="protein sequence ID" value="MBC5852084.1"/>
    <property type="molecule type" value="Genomic_DNA"/>
</dbReference>
<dbReference type="AlphaFoldDB" id="A0A9X0R9E6"/>
<dbReference type="InterPro" id="IPR004846">
    <property type="entry name" value="T2SS/T3SS_dom"/>
</dbReference>
<gene>
    <name evidence="7" type="ORF">H8Q88_14345</name>
</gene>
<comment type="subcellular location">
    <subcellularLocation>
        <location evidence="1">Membrane</location>
    </subcellularLocation>
</comment>
<evidence type="ECO:0000313" key="8">
    <source>
        <dbReference type="Proteomes" id="UP000615796"/>
    </source>
</evidence>
<feature type="compositionally biased region" description="Basic and acidic residues" evidence="5">
    <location>
        <begin position="161"/>
        <end position="172"/>
    </location>
</feature>
<evidence type="ECO:0000313" key="7">
    <source>
        <dbReference type="EMBL" id="MBC5852084.1"/>
    </source>
</evidence>
<evidence type="ECO:0000256" key="3">
    <source>
        <dbReference type="ARBA" id="ARBA00023136"/>
    </source>
</evidence>
<evidence type="ECO:0000256" key="2">
    <source>
        <dbReference type="ARBA" id="ARBA00022729"/>
    </source>
</evidence>
<evidence type="ECO:0000256" key="4">
    <source>
        <dbReference type="RuleBase" id="RU004003"/>
    </source>
</evidence>
<sequence length="560" mass="61594">MNKVSKFAFLGLAASVMGGCATHKIDESAEIVDAGLDNASLLKDQGDTLSRKATTSVIKDQFFLATTPYKMSNRDTLPSFFEEKILFSQPEPVSVHEILNKVTAETGIHINITQDAYQWINGDEIEKDDKKDAGGAEQPDKPQGGFSAPVPGSSTPWPQGESKDGTEKSIKKAHDRANYAGVNLRLLEEKFSFKFRGTIEEVLDRVTQKLDVNWKWENGKVEIYKLEVKHYIFDGANASVEFQSSITTKSSNEDSSSGHNTTYTTNYKPMYDEISTTLSKMMTTNGKFHINTNTGMITVTDVPSVHREVEKYIEQINVMASKRILIKTQVIDIVSDDNGDYGMDLNAIYSGSSRFNFNFNPLDPSAIGGNFEIGLIDGTSSWNGSKALVSALNTMTKNIYENSSTVTTQNGQPVPVQIIDRKNFVEKVSSETDDKGNKSYEITTNKVMPGFSMTALPKLTSKGTVAMQLAIDLKKLNAMNDFVAGDISATLPDETQKSFMQNVNIKNGQTLMLSGFETTINDSEVKSVGGKESWLFGGKKVGGKKKVMTLILVTPYIMAN</sequence>
<reference evidence="7" key="1">
    <citation type="submission" date="2020-08" db="EMBL/GenBank/DDBJ databases">
        <title>Genome Sequencing and Pan-Genome Analysis of Migratory bird Vibrio Strains, Inner Mongolia.</title>
        <authorList>
            <person name="Zheng L."/>
        </authorList>
    </citation>
    <scope>NUCLEOTIDE SEQUENCE</scope>
    <source>
        <strain evidence="7">M13F</strain>
    </source>
</reference>
<proteinExistence type="inferred from homology"/>
<keyword evidence="8" id="KW-1185">Reference proteome</keyword>
<evidence type="ECO:0000256" key="5">
    <source>
        <dbReference type="SAM" id="MobiDB-lite"/>
    </source>
</evidence>
<accession>A0A9X0R9E6</accession>
<name>A0A9X0R9E6_VIBME</name>
<keyword evidence="2" id="KW-0732">Signal</keyword>
<evidence type="ECO:0000259" key="6">
    <source>
        <dbReference type="Pfam" id="PF00263"/>
    </source>
</evidence>
<feature type="compositionally biased region" description="Basic and acidic residues" evidence="5">
    <location>
        <begin position="127"/>
        <end position="140"/>
    </location>
</feature>
<keyword evidence="3" id="KW-0472">Membrane</keyword>
<dbReference type="Proteomes" id="UP000615796">
    <property type="component" value="Unassembled WGS sequence"/>
</dbReference>
<dbReference type="PROSITE" id="PS51257">
    <property type="entry name" value="PROKAR_LIPOPROTEIN"/>
    <property type="match status" value="1"/>
</dbReference>
<comment type="caution">
    <text evidence="7">The sequence shown here is derived from an EMBL/GenBank/DDBJ whole genome shotgun (WGS) entry which is preliminary data.</text>
</comment>
<dbReference type="InterPro" id="IPR050810">
    <property type="entry name" value="Bact_Secretion_Sys_Channel"/>
</dbReference>
<dbReference type="PANTHER" id="PTHR30332">
    <property type="entry name" value="PROBABLE GENERAL SECRETION PATHWAY PROTEIN D"/>
    <property type="match status" value="1"/>
</dbReference>
<organism evidence="7 8">
    <name type="scientific">Vibrio metschnikovii</name>
    <dbReference type="NCBI Taxonomy" id="28172"/>
    <lineage>
        <taxon>Bacteria</taxon>
        <taxon>Pseudomonadati</taxon>
        <taxon>Pseudomonadota</taxon>
        <taxon>Gammaproteobacteria</taxon>
        <taxon>Vibrionales</taxon>
        <taxon>Vibrionaceae</taxon>
        <taxon>Vibrio</taxon>
    </lineage>
</organism>
<dbReference type="Pfam" id="PF00263">
    <property type="entry name" value="Secretin"/>
    <property type="match status" value="1"/>
</dbReference>
<feature type="domain" description="Type II/III secretion system secretin-like" evidence="6">
    <location>
        <begin position="403"/>
        <end position="558"/>
    </location>
</feature>
<comment type="similarity">
    <text evidence="4">Belongs to the bacterial secretin family.</text>
</comment>
<evidence type="ECO:0000256" key="1">
    <source>
        <dbReference type="ARBA" id="ARBA00004370"/>
    </source>
</evidence>
<protein>
    <recommendedName>
        <fullName evidence="6">Type II/III secretion system secretin-like domain-containing protein</fullName>
    </recommendedName>
</protein>
<dbReference type="PANTHER" id="PTHR30332:SF24">
    <property type="entry name" value="SECRETIN GSPD-RELATED"/>
    <property type="match status" value="1"/>
</dbReference>
<feature type="region of interest" description="Disordered" evidence="5">
    <location>
        <begin position="127"/>
        <end position="172"/>
    </location>
</feature>
<dbReference type="GO" id="GO:0015627">
    <property type="term" value="C:type II protein secretion system complex"/>
    <property type="evidence" value="ECO:0007669"/>
    <property type="project" value="TreeGrafter"/>
</dbReference>